<keyword evidence="1" id="KW-0547">Nucleotide-binding</keyword>
<protein>
    <submittedName>
        <fullName evidence="4">LuxR family transcriptional regulator</fullName>
    </submittedName>
</protein>
<dbReference type="InterPro" id="IPR000792">
    <property type="entry name" value="Tscrpt_reg_LuxR_C"/>
</dbReference>
<dbReference type="Pfam" id="PF00196">
    <property type="entry name" value="GerE"/>
    <property type="match status" value="1"/>
</dbReference>
<evidence type="ECO:0000313" key="5">
    <source>
        <dbReference type="Proteomes" id="UP001500325"/>
    </source>
</evidence>
<dbReference type="InterPro" id="IPR036388">
    <property type="entry name" value="WH-like_DNA-bd_sf"/>
</dbReference>
<keyword evidence="5" id="KW-1185">Reference proteome</keyword>
<organism evidence="4 5">
    <name type="scientific">Pseudonocardia yuanmonensis</name>
    <dbReference type="NCBI Taxonomy" id="1095914"/>
    <lineage>
        <taxon>Bacteria</taxon>
        <taxon>Bacillati</taxon>
        <taxon>Actinomycetota</taxon>
        <taxon>Actinomycetes</taxon>
        <taxon>Pseudonocardiales</taxon>
        <taxon>Pseudonocardiaceae</taxon>
        <taxon>Pseudonocardia</taxon>
    </lineage>
</organism>
<dbReference type="Proteomes" id="UP001500325">
    <property type="component" value="Unassembled WGS sequence"/>
</dbReference>
<keyword evidence="2" id="KW-0067">ATP-binding</keyword>
<evidence type="ECO:0000256" key="1">
    <source>
        <dbReference type="ARBA" id="ARBA00022741"/>
    </source>
</evidence>
<evidence type="ECO:0000313" key="4">
    <source>
        <dbReference type="EMBL" id="GAA4707526.1"/>
    </source>
</evidence>
<proteinExistence type="predicted"/>
<comment type="caution">
    <text evidence="4">The sequence shown here is derived from an EMBL/GenBank/DDBJ whole genome shotgun (WGS) entry which is preliminary data.</text>
</comment>
<dbReference type="PANTHER" id="PTHR16305">
    <property type="entry name" value="TESTICULAR SOLUBLE ADENYLYL CYCLASE"/>
    <property type="match status" value="1"/>
</dbReference>
<dbReference type="InterPro" id="IPR016032">
    <property type="entry name" value="Sig_transdc_resp-reg_C-effctor"/>
</dbReference>
<dbReference type="SMART" id="SM00421">
    <property type="entry name" value="HTH_LUXR"/>
    <property type="match status" value="1"/>
</dbReference>
<dbReference type="Gene3D" id="1.10.10.10">
    <property type="entry name" value="Winged helix-like DNA-binding domain superfamily/Winged helix DNA-binding domain"/>
    <property type="match status" value="1"/>
</dbReference>
<name>A0ABP8XGC3_9PSEU</name>
<dbReference type="CDD" id="cd06170">
    <property type="entry name" value="LuxR_C_like"/>
    <property type="match status" value="1"/>
</dbReference>
<dbReference type="SUPFAM" id="SSF46894">
    <property type="entry name" value="C-terminal effector domain of the bipartite response regulators"/>
    <property type="match status" value="1"/>
</dbReference>
<evidence type="ECO:0000259" key="3">
    <source>
        <dbReference type="PROSITE" id="PS50043"/>
    </source>
</evidence>
<dbReference type="EMBL" id="BAABIC010000024">
    <property type="protein sequence ID" value="GAA4707526.1"/>
    <property type="molecule type" value="Genomic_DNA"/>
</dbReference>
<dbReference type="PRINTS" id="PR00038">
    <property type="entry name" value="HTHLUXR"/>
</dbReference>
<dbReference type="SUPFAM" id="SSF48452">
    <property type="entry name" value="TPR-like"/>
    <property type="match status" value="1"/>
</dbReference>
<dbReference type="PANTHER" id="PTHR16305:SF28">
    <property type="entry name" value="GUANYLATE CYCLASE DOMAIN-CONTAINING PROTEIN"/>
    <property type="match status" value="1"/>
</dbReference>
<dbReference type="InterPro" id="IPR027417">
    <property type="entry name" value="P-loop_NTPase"/>
</dbReference>
<gene>
    <name evidence="4" type="ORF">GCM10023215_55630</name>
</gene>
<sequence length="942" mass="97725">MRLAVPVHMGRVRLPIRGGRFGAVGLSCEVSGELRSRPFRTRRPFSVRHGVLAGTCRSASRAAAVIRTWPFVGRAAQLARVRRIRSGPGGRAGVVLVGPAGTGLTRLARAVLDAAAAEGWTARWAMATRSAAEIPLGALAQLLDAADPVEGPQVLPQAAAHIVAGAGGRNLVVGVNDAHLLDSVSASVLHHLAVTRSAFLVLTARTDVSVPDPVFALWKENLLERVDVHEFDEDETAELLSRVVEAQVDRATVHQLHALTGGNATYLRELVEDALRSRTLAPVDGIWRWAGPPRPTRRLSDLVRARIGSLRPEEQEVLELLAFGGDLDADGLLGLYGADLLDRLEQRDLLVSRVVGDRVRVSLARPLYVEVLRSASSPLRERAVYRRLAESLGGSGAESVDPVRTTSWRLAGGLPVPDETLVAVAEQAATAAEPDPAAAVRVARAAVRNGGGFDASMTLAHALMALGRPGEAEEVLAGLTAAADTDARRAGLAVARLGNLQWGVGDPDGAAELMAEVDRASWLDPRRPEPVVLRAASLAYTGHYGEALTAVAPLVDDADRLGPLAGPARAVAAEALCATGRHDAALAVAERARAALPDAAAWAAGWGRAQLDAASCGALIGLGRSPEAAELAEAGHRRAVAAHQSVAQALYEGWHGIALARQGLLGDALQRLRDAAGAVEGGSFPFLAVVLAHIAGTEAMRGDAVAGAVALRRAERASEAVGGAGDAWVVLASAWVAAAQGRGDAVTRALDAARRARAVAHVQAELEALHGCVRLGAATTTLDRITEVAAEVDGPMAPACARQAAALAAGDARRLVEVAEVFAGHGTLLVAAEVAAQAARLHDLGGRRGAARLAATRAREWAGRCQGAATPALASLGGAGVLTSRETEIATLAAAGMTSKAIAAELMVSVRTVDNVLHGIYRKLGVPGRRELGEALRAGVAE</sequence>
<dbReference type="PROSITE" id="PS50043">
    <property type="entry name" value="HTH_LUXR_2"/>
    <property type="match status" value="1"/>
</dbReference>
<dbReference type="Gene3D" id="1.25.40.10">
    <property type="entry name" value="Tetratricopeptide repeat domain"/>
    <property type="match status" value="1"/>
</dbReference>
<accession>A0ABP8XGC3</accession>
<dbReference type="InterPro" id="IPR011990">
    <property type="entry name" value="TPR-like_helical_dom_sf"/>
</dbReference>
<reference evidence="5" key="1">
    <citation type="journal article" date="2019" name="Int. J. Syst. Evol. Microbiol.">
        <title>The Global Catalogue of Microorganisms (GCM) 10K type strain sequencing project: providing services to taxonomists for standard genome sequencing and annotation.</title>
        <authorList>
            <consortium name="The Broad Institute Genomics Platform"/>
            <consortium name="The Broad Institute Genome Sequencing Center for Infectious Disease"/>
            <person name="Wu L."/>
            <person name="Ma J."/>
        </authorList>
    </citation>
    <scope>NUCLEOTIDE SEQUENCE [LARGE SCALE GENOMIC DNA]</scope>
    <source>
        <strain evidence="5">JCM 18055</strain>
    </source>
</reference>
<dbReference type="SUPFAM" id="SSF52540">
    <property type="entry name" value="P-loop containing nucleoside triphosphate hydrolases"/>
    <property type="match status" value="1"/>
</dbReference>
<evidence type="ECO:0000256" key="2">
    <source>
        <dbReference type="ARBA" id="ARBA00022840"/>
    </source>
</evidence>
<feature type="domain" description="HTH luxR-type" evidence="3">
    <location>
        <begin position="875"/>
        <end position="940"/>
    </location>
</feature>